<organism evidence="2 3">
    <name type="scientific">Brassica cretica</name>
    <name type="common">Mustard</name>
    <dbReference type="NCBI Taxonomy" id="69181"/>
    <lineage>
        <taxon>Eukaryota</taxon>
        <taxon>Viridiplantae</taxon>
        <taxon>Streptophyta</taxon>
        <taxon>Embryophyta</taxon>
        <taxon>Tracheophyta</taxon>
        <taxon>Spermatophyta</taxon>
        <taxon>Magnoliopsida</taxon>
        <taxon>eudicotyledons</taxon>
        <taxon>Gunneridae</taxon>
        <taxon>Pentapetalae</taxon>
        <taxon>rosids</taxon>
        <taxon>malvids</taxon>
        <taxon>Brassicales</taxon>
        <taxon>Brassicaceae</taxon>
        <taxon>Brassiceae</taxon>
        <taxon>Brassica</taxon>
    </lineage>
</organism>
<feature type="region of interest" description="Disordered" evidence="1">
    <location>
        <begin position="1"/>
        <end position="55"/>
    </location>
</feature>
<accession>A0A8S9RKU8</accession>
<sequence length="240" mass="26699">MTSTSIDDMTSTSTDDTTSTSIDGTTSMFTDGRTSMSIDGTTSTSTDGTTSTSIDDSTLKSIDISIFDPTSDGDREITMEDFLELEEFLELEDGDTEGRAEEADVNFINGIGFQGSGNQVVKEEKLQEEYFEVESLMSFGGSHWSRSPPTHEHRSTEVTQNRTISSPRHRSTTPTESTASCNVVRIMTHEEIAAKHPHPPSPVYINIDRHFDPTNDRHKETVIDRHQETVTDRQQRAPID</sequence>
<gene>
    <name evidence="2" type="ORF">F2Q69_00058702</name>
</gene>
<dbReference type="AlphaFoldDB" id="A0A8S9RKU8"/>
<comment type="caution">
    <text evidence="2">The sequence shown here is derived from an EMBL/GenBank/DDBJ whole genome shotgun (WGS) entry which is preliminary data.</text>
</comment>
<evidence type="ECO:0000313" key="3">
    <source>
        <dbReference type="Proteomes" id="UP000712600"/>
    </source>
</evidence>
<proteinExistence type="predicted"/>
<name>A0A8S9RKU8_BRACR</name>
<feature type="region of interest" description="Disordered" evidence="1">
    <location>
        <begin position="142"/>
        <end position="178"/>
    </location>
</feature>
<reference evidence="2" key="1">
    <citation type="submission" date="2019-12" db="EMBL/GenBank/DDBJ databases">
        <title>Genome sequencing and annotation of Brassica cretica.</title>
        <authorList>
            <person name="Studholme D.J."/>
            <person name="Sarris P."/>
        </authorList>
    </citation>
    <scope>NUCLEOTIDE SEQUENCE</scope>
    <source>
        <strain evidence="2">PFS-109/04</strain>
        <tissue evidence="2">Leaf</tissue>
    </source>
</reference>
<dbReference type="EMBL" id="QGKX02000095">
    <property type="protein sequence ID" value="KAF3573864.1"/>
    <property type="molecule type" value="Genomic_DNA"/>
</dbReference>
<evidence type="ECO:0000313" key="2">
    <source>
        <dbReference type="EMBL" id="KAF3573864.1"/>
    </source>
</evidence>
<evidence type="ECO:0000256" key="1">
    <source>
        <dbReference type="SAM" id="MobiDB-lite"/>
    </source>
</evidence>
<protein>
    <submittedName>
        <fullName evidence="2">Uncharacterized protein</fullName>
    </submittedName>
</protein>
<feature type="compositionally biased region" description="Polar residues" evidence="1">
    <location>
        <begin position="157"/>
        <end position="178"/>
    </location>
</feature>
<dbReference type="Proteomes" id="UP000712600">
    <property type="component" value="Unassembled WGS sequence"/>
</dbReference>